<keyword evidence="7" id="KW-1185">Reference proteome</keyword>
<evidence type="ECO:0000256" key="1">
    <source>
        <dbReference type="ARBA" id="ARBA00023015"/>
    </source>
</evidence>
<dbReference type="SUPFAM" id="SSF47370">
    <property type="entry name" value="Bromodomain"/>
    <property type="match status" value="1"/>
</dbReference>
<evidence type="ECO:0000313" key="7">
    <source>
        <dbReference type="Proteomes" id="UP001165065"/>
    </source>
</evidence>
<dbReference type="Pfam" id="PF17035">
    <property type="entry name" value="BET"/>
    <property type="match status" value="1"/>
</dbReference>
<evidence type="ECO:0000256" key="3">
    <source>
        <dbReference type="ARBA" id="ARBA00023163"/>
    </source>
</evidence>
<keyword evidence="3" id="KW-0804">Transcription</keyword>
<feature type="domain" description="Bromo" evidence="5">
    <location>
        <begin position="19"/>
        <end position="91"/>
    </location>
</feature>
<dbReference type="AlphaFoldDB" id="A0A9W7GEP9"/>
<dbReference type="SMART" id="SM00297">
    <property type="entry name" value="BROMO"/>
    <property type="match status" value="1"/>
</dbReference>
<dbReference type="InterPro" id="IPR038336">
    <property type="entry name" value="NET_sf"/>
</dbReference>
<evidence type="ECO:0000256" key="4">
    <source>
        <dbReference type="PROSITE-ProRule" id="PRU00035"/>
    </source>
</evidence>
<dbReference type="InterPro" id="IPR027353">
    <property type="entry name" value="NET_dom"/>
</dbReference>
<dbReference type="EMBL" id="BRYA01000221">
    <property type="protein sequence ID" value="GMI44641.1"/>
    <property type="molecule type" value="Genomic_DNA"/>
</dbReference>
<sequence length="217" mass="24304">MATEPASFDKLTKLIEQIIARPDSEAFRDPVPWEELGLIDYPQIVKQPMDLGTVLTYLKANKYATIHAAIDDVRLIWTNCQAYNSDGSDFYVLAAEFSKRFEEKVAKLLADSGLKPAATQVLPPSTVGLNDTEPTPTERQDFARFLFRIGKEELGKVVTVLDDKSPQALTKNAAEDEVEINVDFIVPRVFHELNHYVTNLVQGGNKMGNKFVADMKK</sequence>
<organism evidence="6 7">
    <name type="scientific">Triparma columacea</name>
    <dbReference type="NCBI Taxonomy" id="722753"/>
    <lineage>
        <taxon>Eukaryota</taxon>
        <taxon>Sar</taxon>
        <taxon>Stramenopiles</taxon>
        <taxon>Ochrophyta</taxon>
        <taxon>Bolidophyceae</taxon>
        <taxon>Parmales</taxon>
        <taxon>Triparmaceae</taxon>
        <taxon>Triparma</taxon>
    </lineage>
</organism>
<name>A0A9W7GEP9_9STRA</name>
<proteinExistence type="predicted"/>
<dbReference type="PROSITE" id="PS50014">
    <property type="entry name" value="BROMODOMAIN_2"/>
    <property type="match status" value="1"/>
</dbReference>
<keyword evidence="1" id="KW-0805">Transcription regulation</keyword>
<keyword evidence="2 4" id="KW-0103">Bromodomain</keyword>
<dbReference type="PANTHER" id="PTHR45926">
    <property type="entry name" value="OSJNBA0053K19.4 PROTEIN"/>
    <property type="match status" value="1"/>
</dbReference>
<dbReference type="InterPro" id="IPR036427">
    <property type="entry name" value="Bromodomain-like_sf"/>
</dbReference>
<dbReference type="Pfam" id="PF00439">
    <property type="entry name" value="Bromodomain"/>
    <property type="match status" value="1"/>
</dbReference>
<dbReference type="InterPro" id="IPR001487">
    <property type="entry name" value="Bromodomain"/>
</dbReference>
<dbReference type="PRINTS" id="PR00503">
    <property type="entry name" value="BROMODOMAIN"/>
</dbReference>
<reference evidence="7" key="1">
    <citation type="journal article" date="2023" name="Commun. Biol.">
        <title>Genome analysis of Parmales, the sister group of diatoms, reveals the evolutionary specialization of diatoms from phago-mixotrophs to photoautotrophs.</title>
        <authorList>
            <person name="Ban H."/>
            <person name="Sato S."/>
            <person name="Yoshikawa S."/>
            <person name="Yamada K."/>
            <person name="Nakamura Y."/>
            <person name="Ichinomiya M."/>
            <person name="Sato N."/>
            <person name="Blanc-Mathieu R."/>
            <person name="Endo H."/>
            <person name="Kuwata A."/>
            <person name="Ogata H."/>
        </authorList>
    </citation>
    <scope>NUCLEOTIDE SEQUENCE [LARGE SCALE GENOMIC DNA]</scope>
</reference>
<accession>A0A9W7GEP9</accession>
<dbReference type="OrthoDB" id="21449at2759"/>
<gene>
    <name evidence="6" type="ORF">TrCOL_g360</name>
</gene>
<comment type="caution">
    <text evidence="6">The sequence shown here is derived from an EMBL/GenBank/DDBJ whole genome shotgun (WGS) entry which is preliminary data.</text>
</comment>
<dbReference type="CDD" id="cd04369">
    <property type="entry name" value="Bromodomain"/>
    <property type="match status" value="1"/>
</dbReference>
<evidence type="ECO:0000313" key="6">
    <source>
        <dbReference type="EMBL" id="GMI44641.1"/>
    </source>
</evidence>
<evidence type="ECO:0000256" key="2">
    <source>
        <dbReference type="ARBA" id="ARBA00023117"/>
    </source>
</evidence>
<evidence type="ECO:0000259" key="5">
    <source>
        <dbReference type="PROSITE" id="PS50014"/>
    </source>
</evidence>
<dbReference type="Gene3D" id="1.20.920.10">
    <property type="entry name" value="Bromodomain-like"/>
    <property type="match status" value="1"/>
</dbReference>
<dbReference type="Gene3D" id="1.20.1270.220">
    <property type="match status" value="1"/>
</dbReference>
<dbReference type="Proteomes" id="UP001165065">
    <property type="component" value="Unassembled WGS sequence"/>
</dbReference>
<protein>
    <recommendedName>
        <fullName evidence="5">Bromo domain-containing protein</fullName>
    </recommendedName>
</protein>